<dbReference type="GO" id="GO:0005829">
    <property type="term" value="C:cytosol"/>
    <property type="evidence" value="ECO:0007669"/>
    <property type="project" value="TreeGrafter"/>
</dbReference>
<dbReference type="Pfam" id="PF02575">
    <property type="entry name" value="YbaB_DNA_bd"/>
    <property type="match status" value="1"/>
</dbReference>
<comment type="function">
    <text evidence="2">Binds to DNA and alters its conformation. May be involved in regulation of gene expression, nucleoid organization and DNA protection.</text>
</comment>
<accession>A0A6J4MGV7</accession>
<evidence type="ECO:0000313" key="5">
    <source>
        <dbReference type="EMBL" id="CAA9358075.1"/>
    </source>
</evidence>
<evidence type="ECO:0000256" key="2">
    <source>
        <dbReference type="HAMAP-Rule" id="MF_00274"/>
    </source>
</evidence>
<protein>
    <recommendedName>
        <fullName evidence="2">Nucleoid-associated protein AVDCRST_MAG34-2244</fullName>
    </recommendedName>
</protein>
<feature type="coiled-coil region" evidence="3">
    <location>
        <begin position="13"/>
        <end position="40"/>
    </location>
</feature>
<keyword evidence="2" id="KW-0963">Cytoplasm</keyword>
<feature type="compositionally biased region" description="Gly residues" evidence="4">
    <location>
        <begin position="102"/>
        <end position="114"/>
    </location>
</feature>
<dbReference type="PANTHER" id="PTHR33449:SF1">
    <property type="entry name" value="NUCLEOID-ASSOCIATED PROTEIN YBAB"/>
    <property type="match status" value="1"/>
</dbReference>
<keyword evidence="1 2" id="KW-0238">DNA-binding</keyword>
<dbReference type="InterPro" id="IPR004401">
    <property type="entry name" value="YbaB/EbfC"/>
</dbReference>
<feature type="region of interest" description="Disordered" evidence="4">
    <location>
        <begin position="101"/>
        <end position="131"/>
    </location>
</feature>
<dbReference type="AlphaFoldDB" id="A0A6J4MGV7"/>
<dbReference type="SUPFAM" id="SSF82607">
    <property type="entry name" value="YbaB-like"/>
    <property type="match status" value="1"/>
</dbReference>
<evidence type="ECO:0000256" key="1">
    <source>
        <dbReference type="ARBA" id="ARBA00023125"/>
    </source>
</evidence>
<reference evidence="5" key="1">
    <citation type="submission" date="2020-02" db="EMBL/GenBank/DDBJ databases">
        <authorList>
            <person name="Meier V. D."/>
        </authorList>
    </citation>
    <scope>NUCLEOTIDE SEQUENCE</scope>
    <source>
        <strain evidence="5">AVDCRST_MAG34</strain>
    </source>
</reference>
<evidence type="ECO:0000256" key="4">
    <source>
        <dbReference type="SAM" id="MobiDB-lite"/>
    </source>
</evidence>
<comment type="similarity">
    <text evidence="2">Belongs to the YbaB/EbfC family.</text>
</comment>
<organism evidence="5">
    <name type="scientific">uncultured Nocardioidaceae bacterium</name>
    <dbReference type="NCBI Taxonomy" id="253824"/>
    <lineage>
        <taxon>Bacteria</taxon>
        <taxon>Bacillati</taxon>
        <taxon>Actinomycetota</taxon>
        <taxon>Actinomycetes</taxon>
        <taxon>Propionibacteriales</taxon>
        <taxon>Nocardioidaceae</taxon>
        <taxon>environmental samples</taxon>
    </lineage>
</organism>
<dbReference type="HAMAP" id="MF_00274">
    <property type="entry name" value="DNA_YbaB_EbfC"/>
    <property type="match status" value="1"/>
</dbReference>
<gene>
    <name evidence="5" type="ORF">AVDCRST_MAG34-2244</name>
</gene>
<name>A0A6J4MGV7_9ACTN</name>
<dbReference type="GO" id="GO:0043590">
    <property type="term" value="C:bacterial nucleoid"/>
    <property type="evidence" value="ECO:0007669"/>
    <property type="project" value="UniProtKB-UniRule"/>
</dbReference>
<dbReference type="PANTHER" id="PTHR33449">
    <property type="entry name" value="NUCLEOID-ASSOCIATED PROTEIN YBAB"/>
    <property type="match status" value="1"/>
</dbReference>
<dbReference type="NCBIfam" id="TIGR00103">
    <property type="entry name" value="DNA_YbaB_EbfC"/>
    <property type="match status" value="1"/>
</dbReference>
<dbReference type="EMBL" id="CADCUI010000057">
    <property type="protein sequence ID" value="CAA9358075.1"/>
    <property type="molecule type" value="Genomic_DNA"/>
</dbReference>
<keyword evidence="3" id="KW-0175">Coiled coil</keyword>
<comment type="subunit">
    <text evidence="2">Homodimer.</text>
</comment>
<dbReference type="InterPro" id="IPR036894">
    <property type="entry name" value="YbaB-like_sf"/>
</dbReference>
<proteinExistence type="inferred from homology"/>
<evidence type="ECO:0000256" key="3">
    <source>
        <dbReference type="SAM" id="Coils"/>
    </source>
</evidence>
<dbReference type="Gene3D" id="3.30.1310.10">
    <property type="entry name" value="Nucleoid-associated protein YbaB-like domain"/>
    <property type="match status" value="1"/>
</dbReference>
<sequence length="131" mass="13202">MTDTNPFGGGFDVNALLQQAQAMQEQMVAAQQELAEAEVDGTVADGLVTVTVNGTGELLRVKIRANSFDPADTEDLEDLVVAAYRDARARSDAMAAETFGPLTGGLGALGGDTEGGSSPPGGPGGGTSLGF</sequence>
<comment type="subcellular location">
    <subcellularLocation>
        <location evidence="2">Cytoplasm</location>
        <location evidence="2">Nucleoid</location>
    </subcellularLocation>
</comment>
<dbReference type="GO" id="GO:0003677">
    <property type="term" value="F:DNA binding"/>
    <property type="evidence" value="ECO:0007669"/>
    <property type="project" value="UniProtKB-UniRule"/>
</dbReference>